<keyword evidence="1" id="KW-0732">Signal</keyword>
<evidence type="ECO:0000256" key="1">
    <source>
        <dbReference type="SAM" id="SignalP"/>
    </source>
</evidence>
<dbReference type="EMBL" id="QFPX01000016">
    <property type="protein sequence ID" value="PZQ53326.1"/>
    <property type="molecule type" value="Genomic_DNA"/>
</dbReference>
<feature type="domain" description="Autotransporter" evidence="2">
    <location>
        <begin position="1524"/>
        <end position="1805"/>
    </location>
</feature>
<reference evidence="3 4" key="1">
    <citation type="submission" date="2017-08" db="EMBL/GenBank/DDBJ databases">
        <title>Infants hospitalized years apart are colonized by the same room-sourced microbial strains.</title>
        <authorList>
            <person name="Brooks B."/>
            <person name="Olm M.R."/>
            <person name="Firek B.A."/>
            <person name="Baker R."/>
            <person name="Thomas B.C."/>
            <person name="Morowitz M.J."/>
            <person name="Banfield J.F."/>
        </authorList>
    </citation>
    <scope>NUCLEOTIDE SEQUENCE [LARGE SCALE GENOMIC DNA]</scope>
    <source>
        <strain evidence="3">S2_005_002_R2_33</strain>
    </source>
</reference>
<dbReference type="SMART" id="SM00869">
    <property type="entry name" value="Autotransporter"/>
    <property type="match status" value="1"/>
</dbReference>
<feature type="signal peptide" evidence="1">
    <location>
        <begin position="1"/>
        <end position="23"/>
    </location>
</feature>
<organism evidence="3 4">
    <name type="scientific">Novosphingobium pentaromativorans</name>
    <dbReference type="NCBI Taxonomy" id="205844"/>
    <lineage>
        <taxon>Bacteria</taxon>
        <taxon>Pseudomonadati</taxon>
        <taxon>Pseudomonadota</taxon>
        <taxon>Alphaproteobacteria</taxon>
        <taxon>Sphingomonadales</taxon>
        <taxon>Sphingomonadaceae</taxon>
        <taxon>Novosphingobium</taxon>
    </lineage>
</organism>
<proteinExistence type="predicted"/>
<dbReference type="NCBIfam" id="TIGR01414">
    <property type="entry name" value="autotrans_barl"/>
    <property type="match status" value="1"/>
</dbReference>
<dbReference type="SUPFAM" id="SSF103515">
    <property type="entry name" value="Autotransporter"/>
    <property type="match status" value="1"/>
</dbReference>
<comment type="caution">
    <text evidence="3">The sequence shown here is derived from an EMBL/GenBank/DDBJ whole genome shotgun (WGS) entry which is preliminary data.</text>
</comment>
<dbReference type="GO" id="GO:0019867">
    <property type="term" value="C:outer membrane"/>
    <property type="evidence" value="ECO:0007669"/>
    <property type="project" value="InterPro"/>
</dbReference>
<evidence type="ECO:0000313" key="4">
    <source>
        <dbReference type="Proteomes" id="UP000249082"/>
    </source>
</evidence>
<dbReference type="Gene3D" id="2.40.128.130">
    <property type="entry name" value="Autotransporter beta-domain"/>
    <property type="match status" value="1"/>
</dbReference>
<name>A0A2W5NIL9_9SPHN</name>
<gene>
    <name evidence="3" type="ORF">DI555_16930</name>
</gene>
<dbReference type="PROSITE" id="PS51208">
    <property type="entry name" value="AUTOTRANSPORTER"/>
    <property type="match status" value="1"/>
</dbReference>
<dbReference type="SUPFAM" id="SSF51126">
    <property type="entry name" value="Pectin lyase-like"/>
    <property type="match status" value="1"/>
</dbReference>
<dbReference type="Gene3D" id="2.160.20.20">
    <property type="match status" value="1"/>
</dbReference>
<dbReference type="InterPro" id="IPR012332">
    <property type="entry name" value="Autotransporter_pectin_lyase_C"/>
</dbReference>
<dbReference type="InterPro" id="IPR011050">
    <property type="entry name" value="Pectin_lyase_fold/virulence"/>
</dbReference>
<evidence type="ECO:0000313" key="3">
    <source>
        <dbReference type="EMBL" id="PZQ53326.1"/>
    </source>
</evidence>
<evidence type="ECO:0000259" key="2">
    <source>
        <dbReference type="PROSITE" id="PS51208"/>
    </source>
</evidence>
<accession>A0A2W5NIL9</accession>
<protein>
    <recommendedName>
        <fullName evidence="2">Autotransporter domain-containing protein</fullName>
    </recommendedName>
</protein>
<dbReference type="InterPro" id="IPR005546">
    <property type="entry name" value="Autotransporte_beta"/>
</dbReference>
<dbReference type="InterPro" id="IPR036709">
    <property type="entry name" value="Autotransporte_beta_dom_sf"/>
</dbReference>
<feature type="chain" id="PRO_5016165815" description="Autotransporter domain-containing protein" evidence="1">
    <location>
        <begin position="24"/>
        <end position="1805"/>
    </location>
</feature>
<sequence length="1805" mass="171852">MKTKLMAGASALTLMMIATDAYALPAGECGVPNTSADPNVASCISDSTEYEDGITYDQSNFGTPANIKVDLYGTVVVNATSGNNGVTVIGSTDHDALIGARNGAKVAAGQAGLTTMATGTGNARIDNHGTVNSGMIGAAASANGTGTASIVNAADGRITVTQASSGIPGAVGLAVTGTNGTASNLGTVTVNASGTPGSVAYGIGGMGLGGGTLTLSNGASLSVTNTDGDALGIGTPSSAGNLVIDNSGTLTVTSGTGKATGLGALGNGTVGTTAIINTGALSVTSQSGEAVGMSAADRSDVAMAATRTSAASTFSVSGADATGFDVTGATGAVSVTGTGQYVQVRGADTATGVSVAGGTTQTVAFAPATLGGTGYSGDLDVQAAGQADGVVLSGATDAVSVGFTGANLTVSSTGAGASGIAVTGGSSVDIAVVPGSGNGASLTVSAAGGDAVGVITSGPSGAQSVTLGDSFAVTSNAGAATGIRLVDGTDQTVTLAQGATVTGGTDATGIRLDEGSGALAVTSQGALTVTGGMGEVNGILLRDGASQTIVLDKALTVSGTDRVDGIDTRGSLGDLAITLADTFEVTSTGGDAVGFTAEADGGVTVDLAKGLTVRGSTGAGGGMLEGSGDLSLVSGQDFSIVAENGQAVGGYMFGGTSQRARFDGDVTISGTSPGIGFVQNGATGPVSLSVAGDFAGTNVQQGIAQIAGTAQSIDLSGSFSVTSDSSDVTGIMQLGASESAGLAVDGAFAVSAAAGSATGVQLVGTNASVSLAQGMTVSAAGVAATGLSANLSGDAEIALGGALTVTNSAVSGSATGLSVDGAGAQSLAVSGPVTVSADGAASGFDLAGGTGAIGLTATSLVSVASTSGTALGVSVDGGADQAVTLGGAMTVTGASSSTGVAFANGTGTASLDLGSALSVTSSTADATGISVVGGNALRIAALSDVVVSAATDASGVETSGLAGAQDVVLGSVSTTSAGGSVLGVGLSGSGAIALNAGSVAASGTGGFGVSVEGTGADGAISVSLADVQTSGDGVKGVNLAQNGAGSTGDIVASLGTVTTTGADATGVIVQGSQSGAVSLTVGQDAAPAMARAALVAAATGGVTTQGDNAAGVTFAVIDGAGTLNNLGTIATAGVNAAGIAASATGTGTITIDSADLATSGAGSDGISVVTGSGAQSLTVKTLAVTGAGSRGVVATSGSGAITLAATTVSAVSGDAMLLTSGSGTVSASLGGSVTSGTGAGLAIVTGGNAEVALASGARLHGATAGLTSDAAGGQTVTLAGTIGADSDLAVALSGGAATLTNTGTIEGYMTFDTAATMLTNSATWKAHGGDTAFAGNAVLANSGTININPAATAAATMRITGLTTLRNSGTISLVNGHTGDVLDLGDAALVGSGNSRVVLEANLGASAVGGNAAQTADQLNLGAASGTTTIAIKDLSGATAAQFNFDGIRLVNAASVANGAFVLEGGAVNKGFVDYQLLTDADGNLDLVGVPSTQAFELVRTGAEVRHYWRRSGDAWSDQMRGAAAHEGVSLWGQMLGGSETNRSRPVYSETVLGTATTFAPNLDVRDTWWGGQFGLDWGHAAGNGDWGVGLTGGYVSQEGKVKSTGDRIKLDGGNIGLYARYRSADGLFAHALAKLDRYSLKYDLGNGASAPKSNGTSYGVEVEAGYHIRTGMAFIEPSASASWTDADLDGFAATGGVGARFDHVQSFYGRAGVRAGIEAQSGTWALQPYVGVNWEGEMNGRPGATLSSGDQDLYFRDASEGGRARWEAGIQGALQGLSAFAKVEGVTGSGTSGIAGRAGVSVRF</sequence>
<dbReference type="InterPro" id="IPR006315">
    <property type="entry name" value="OM_autotransptr_brl_dom"/>
</dbReference>
<dbReference type="Proteomes" id="UP000249082">
    <property type="component" value="Unassembled WGS sequence"/>
</dbReference>